<reference evidence="3 4" key="1">
    <citation type="submission" date="2019-04" db="EMBL/GenBank/DDBJ databases">
        <title>Draft genome sequences of Streptomyces avermitilis ATCC 31267.</title>
        <authorList>
            <person name="Komaki H."/>
            <person name="Tamura T."/>
            <person name="Hosoyama A."/>
        </authorList>
    </citation>
    <scope>NUCLEOTIDE SEQUENCE [LARGE SCALE GENOMIC DNA]</scope>
    <source>
        <strain evidence="3 4">ATCC 31267</strain>
    </source>
</reference>
<comment type="caution">
    <text evidence="3">The sequence shown here is derived from an EMBL/GenBank/DDBJ whole genome shotgun (WGS) entry which is preliminary data.</text>
</comment>
<dbReference type="Proteomes" id="UP000302139">
    <property type="component" value="Unassembled WGS sequence"/>
</dbReference>
<dbReference type="RefSeq" id="WP_037648516.1">
    <property type="nucleotide sequence ID" value="NZ_BAABTN010000015.1"/>
</dbReference>
<name>A0A4D4MHF0_STRAX</name>
<feature type="region of interest" description="Disordered" evidence="1">
    <location>
        <begin position="1"/>
        <end position="25"/>
    </location>
</feature>
<proteinExistence type="predicted"/>
<evidence type="ECO:0000313" key="3">
    <source>
        <dbReference type="EMBL" id="GDY71134.1"/>
    </source>
</evidence>
<dbReference type="AlphaFoldDB" id="A0A4D4MHF0"/>
<accession>A0A4D4MHF0</accession>
<gene>
    <name evidence="2" type="ORF">SAV14893_078850</name>
    <name evidence="3" type="ORF">SAV31267_006190</name>
</gene>
<evidence type="ECO:0000256" key="1">
    <source>
        <dbReference type="SAM" id="MobiDB-lite"/>
    </source>
</evidence>
<organism evidence="3 4">
    <name type="scientific">Streptomyces avermitilis</name>
    <dbReference type="NCBI Taxonomy" id="33903"/>
    <lineage>
        <taxon>Bacteria</taxon>
        <taxon>Bacillati</taxon>
        <taxon>Actinomycetota</taxon>
        <taxon>Actinomycetes</taxon>
        <taxon>Kitasatosporales</taxon>
        <taxon>Streptomycetaceae</taxon>
        <taxon>Streptomyces</taxon>
    </lineage>
</organism>
<evidence type="ECO:0000313" key="4">
    <source>
        <dbReference type="Proteomes" id="UP000299211"/>
    </source>
</evidence>
<protein>
    <submittedName>
        <fullName evidence="3">Uncharacterized protein</fullName>
    </submittedName>
</protein>
<evidence type="ECO:0000313" key="5">
    <source>
        <dbReference type="Proteomes" id="UP000302139"/>
    </source>
</evidence>
<sequence length="90" mass="10110">MEGTGHPQSHGALPGARFSPYHPPQKEEWTTRVVIQAVSDRLLEKVAPKAEASAVGCWQYKCIRYSGCTRKEAYWAYGPCHDREPRLGLP</sequence>
<reference evidence="2 5" key="2">
    <citation type="submission" date="2019-04" db="EMBL/GenBank/DDBJ databases">
        <title>Draft genome sequences of Streptomyces avermitilis NBRC 14893.</title>
        <authorList>
            <person name="Komaki H."/>
            <person name="Tamura T."/>
            <person name="Hosoyama A."/>
        </authorList>
    </citation>
    <scope>NUCLEOTIDE SEQUENCE [LARGE SCALE GENOMIC DNA]</scope>
    <source>
        <strain evidence="2 5">NBRC 14893</strain>
    </source>
</reference>
<dbReference type="EMBL" id="BJHY01000001">
    <property type="protein sequence ID" value="GDY71134.1"/>
    <property type="molecule type" value="Genomic_DNA"/>
</dbReference>
<dbReference type="EMBL" id="BJHX01000001">
    <property type="protein sequence ID" value="GDY68492.1"/>
    <property type="molecule type" value="Genomic_DNA"/>
</dbReference>
<dbReference type="Proteomes" id="UP000299211">
    <property type="component" value="Unassembled WGS sequence"/>
</dbReference>
<evidence type="ECO:0000313" key="2">
    <source>
        <dbReference type="EMBL" id="GDY68492.1"/>
    </source>
</evidence>